<feature type="transmembrane region" description="Helical" evidence="7">
    <location>
        <begin position="219"/>
        <end position="245"/>
    </location>
</feature>
<evidence type="ECO:0000313" key="10">
    <source>
        <dbReference type="EMBL" id="MDN3723564.1"/>
    </source>
</evidence>
<evidence type="ECO:0000256" key="2">
    <source>
        <dbReference type="ARBA" id="ARBA00008017"/>
    </source>
</evidence>
<accession>A0ABT8DFU1</accession>
<comment type="similarity">
    <text evidence="2">Belongs to the MscS (TC 1.A.23) family.</text>
</comment>
<dbReference type="InterPro" id="IPR023408">
    <property type="entry name" value="MscS_beta-dom_sf"/>
</dbReference>
<dbReference type="InterPro" id="IPR049278">
    <property type="entry name" value="MS_channel_C"/>
</dbReference>
<comment type="caution">
    <text evidence="10">The sequence shown here is derived from an EMBL/GenBank/DDBJ whole genome shotgun (WGS) entry which is preliminary data.</text>
</comment>
<keyword evidence="3" id="KW-1003">Cell membrane</keyword>
<feature type="domain" description="Mechanosensitive ion channel MscS" evidence="8">
    <location>
        <begin position="365"/>
        <end position="429"/>
    </location>
</feature>
<dbReference type="Gene3D" id="3.30.70.100">
    <property type="match status" value="1"/>
</dbReference>
<evidence type="ECO:0000256" key="1">
    <source>
        <dbReference type="ARBA" id="ARBA00004651"/>
    </source>
</evidence>
<gene>
    <name evidence="10" type="ORF">QRD02_04160</name>
</gene>
<dbReference type="PANTHER" id="PTHR30221:SF18">
    <property type="entry name" value="SLL0590 PROTEIN"/>
    <property type="match status" value="1"/>
</dbReference>
<evidence type="ECO:0000256" key="3">
    <source>
        <dbReference type="ARBA" id="ARBA00022475"/>
    </source>
</evidence>
<dbReference type="Gene3D" id="2.30.30.60">
    <property type="match status" value="1"/>
</dbReference>
<reference evidence="10 11" key="1">
    <citation type="submission" date="2023-06" db="EMBL/GenBank/DDBJ databases">
        <authorList>
            <person name="Ye Y.-Q."/>
            <person name="Du Z.-J."/>
        </authorList>
    </citation>
    <scope>NUCLEOTIDE SEQUENCE [LARGE SCALE GENOMIC DNA]</scope>
    <source>
        <strain evidence="10 11">SDUM287046</strain>
    </source>
</reference>
<feature type="transmembrane region" description="Helical" evidence="7">
    <location>
        <begin position="321"/>
        <end position="338"/>
    </location>
</feature>
<keyword evidence="5 7" id="KW-1133">Transmembrane helix</keyword>
<dbReference type="InterPro" id="IPR045275">
    <property type="entry name" value="MscS_archaea/bacteria_type"/>
</dbReference>
<dbReference type="Proteomes" id="UP001244787">
    <property type="component" value="Unassembled WGS sequence"/>
</dbReference>
<dbReference type="InterPro" id="IPR010920">
    <property type="entry name" value="LSM_dom_sf"/>
</dbReference>
<sequence>MRTATRTSGFKPRISFRFLLFSALLVGSSFIQIKAQEISTETPKNEEVFEVASVKLDGNELFKVRGVSSFPATERAILVSQRIKDAASNDAFNPENITVDHNLEYSIIRAGDLAIIRIFEADAKLEGISRNVLAEILRENIANSIVKYRYARSQSVILRGLLYSAIAIVVFIIVLLLTLWLFRVIRRNIQRRIEKRIASVESISFNLIKSNHLWRAFHVLLNTFRAILLVYLSVVFIDYVLSLFPWTNALSKYILNLIFDPVKKLGLAFLNYIPKLIFLIVIYFITKYLLQLIKLFFSGIQQGAIFIKDFKPEWASSTYKIVRILVLALALVIAYPYIPGSDSVAFKGVSVFIGIIFSLGSSSFIGNLIAGYSMIYRGAFKVGDRIEVDGQIGYVEEQKLLVTRLRSHKNEEIVLPNSVLLNSKIINYSSRSTDAGVVIHVMIGIGYETPWRQVDAMLKLAAKRTEGLLDTPPPFVLKKALADFAVNYEINAYCKDILNINSIYSELNQNILDVFNENNVQIMTPSYEADPELPKVVPQDQWHTPLAKED</sequence>
<dbReference type="SUPFAM" id="SSF50182">
    <property type="entry name" value="Sm-like ribonucleoproteins"/>
    <property type="match status" value="1"/>
</dbReference>
<evidence type="ECO:0000256" key="6">
    <source>
        <dbReference type="ARBA" id="ARBA00023136"/>
    </source>
</evidence>
<evidence type="ECO:0000313" key="11">
    <source>
        <dbReference type="Proteomes" id="UP001244787"/>
    </source>
</evidence>
<dbReference type="InterPro" id="IPR006685">
    <property type="entry name" value="MscS_channel_2nd"/>
</dbReference>
<keyword evidence="4 7" id="KW-0812">Transmembrane</keyword>
<feature type="domain" description="Mechanosensitive ion channel MscS C-terminal" evidence="9">
    <location>
        <begin position="441"/>
        <end position="522"/>
    </location>
</feature>
<dbReference type="EMBL" id="JAUGQQ010000002">
    <property type="protein sequence ID" value="MDN3723564.1"/>
    <property type="molecule type" value="Genomic_DNA"/>
</dbReference>
<dbReference type="Pfam" id="PF00924">
    <property type="entry name" value="MS_channel_2nd"/>
    <property type="match status" value="1"/>
</dbReference>
<evidence type="ECO:0000256" key="7">
    <source>
        <dbReference type="SAM" id="Phobius"/>
    </source>
</evidence>
<dbReference type="SUPFAM" id="SSF82689">
    <property type="entry name" value="Mechanosensitive channel protein MscS (YggB), C-terminal domain"/>
    <property type="match status" value="1"/>
</dbReference>
<proteinExistence type="inferred from homology"/>
<feature type="transmembrane region" description="Helical" evidence="7">
    <location>
        <begin position="350"/>
        <end position="375"/>
    </location>
</feature>
<evidence type="ECO:0000259" key="8">
    <source>
        <dbReference type="Pfam" id="PF00924"/>
    </source>
</evidence>
<dbReference type="InterPro" id="IPR011066">
    <property type="entry name" value="MscS_channel_C_sf"/>
</dbReference>
<organism evidence="10 11">
    <name type="scientific">Aequorivita aurantiaca</name>
    <dbReference type="NCBI Taxonomy" id="3053356"/>
    <lineage>
        <taxon>Bacteria</taxon>
        <taxon>Pseudomonadati</taxon>
        <taxon>Bacteroidota</taxon>
        <taxon>Flavobacteriia</taxon>
        <taxon>Flavobacteriales</taxon>
        <taxon>Flavobacteriaceae</taxon>
        <taxon>Aequorivita</taxon>
    </lineage>
</organism>
<protein>
    <submittedName>
        <fullName evidence="10">Mechanosensitive ion channel</fullName>
    </submittedName>
</protein>
<name>A0ABT8DFU1_9FLAO</name>
<dbReference type="Pfam" id="PF21082">
    <property type="entry name" value="MS_channel_3rd"/>
    <property type="match status" value="1"/>
</dbReference>
<evidence type="ECO:0000259" key="9">
    <source>
        <dbReference type="Pfam" id="PF21082"/>
    </source>
</evidence>
<feature type="transmembrane region" description="Helical" evidence="7">
    <location>
        <begin position="161"/>
        <end position="182"/>
    </location>
</feature>
<evidence type="ECO:0000256" key="4">
    <source>
        <dbReference type="ARBA" id="ARBA00022692"/>
    </source>
</evidence>
<keyword evidence="11" id="KW-1185">Reference proteome</keyword>
<comment type="subcellular location">
    <subcellularLocation>
        <location evidence="1">Cell membrane</location>
        <topology evidence="1">Multi-pass membrane protein</topology>
    </subcellularLocation>
</comment>
<keyword evidence="6 7" id="KW-0472">Membrane</keyword>
<dbReference type="RefSeq" id="WP_290253656.1">
    <property type="nucleotide sequence ID" value="NZ_JAUGQQ010000002.1"/>
</dbReference>
<evidence type="ECO:0000256" key="5">
    <source>
        <dbReference type="ARBA" id="ARBA00022989"/>
    </source>
</evidence>
<dbReference type="PANTHER" id="PTHR30221">
    <property type="entry name" value="SMALL-CONDUCTANCE MECHANOSENSITIVE CHANNEL"/>
    <property type="match status" value="1"/>
</dbReference>